<reference evidence="1" key="1">
    <citation type="journal article" date="2022" name="Microbiol. Spectr.">
        <title>An Nuclear Magnetic Resonance Fingerprint Matching Approach for the Identification and Structural Re-Evaluation of Pseudomonas Lipopeptides.</title>
        <authorList>
            <person name="De Roo V."/>
            <person name="Verleysen Y."/>
            <person name="Kovacs B."/>
            <person name="De Vleeschouwer M."/>
            <person name="Muangkaew P."/>
            <person name="Girard L."/>
            <person name="Hofte M."/>
            <person name="De Mot R."/>
            <person name="Madder A."/>
            <person name="Geudens N."/>
            <person name="Martins J.C."/>
        </authorList>
    </citation>
    <scope>NUCLEOTIDE SEQUENCE</scope>
    <source>
        <strain evidence="1">COR51</strain>
    </source>
</reference>
<keyword evidence="2" id="KW-1185">Reference proteome</keyword>
<protein>
    <submittedName>
        <fullName evidence="1">Uncharacterized protein</fullName>
    </submittedName>
</protein>
<dbReference type="RefSeq" id="WP_262951365.1">
    <property type="nucleotide sequence ID" value="NZ_JAOSLA010000012.1"/>
</dbReference>
<dbReference type="Proteomes" id="UP001139994">
    <property type="component" value="Unassembled WGS sequence"/>
</dbReference>
<comment type="caution">
    <text evidence="1">The sequence shown here is derived from an EMBL/GenBank/DDBJ whole genome shotgun (WGS) entry which is preliminary data.</text>
</comment>
<evidence type="ECO:0000313" key="2">
    <source>
        <dbReference type="Proteomes" id="UP001139994"/>
    </source>
</evidence>
<proteinExistence type="predicted"/>
<reference evidence="1" key="2">
    <citation type="submission" date="2022-09" db="EMBL/GenBank/DDBJ databases">
        <authorList>
            <person name="Cesa-Luna C."/>
            <person name="Girard L."/>
            <person name="Lood C."/>
            <person name="Hofte M."/>
            <person name="De Mot R."/>
        </authorList>
    </citation>
    <scope>NUCLEOTIDE SEQUENCE</scope>
    <source>
        <strain evidence="1">COR51</strain>
    </source>
</reference>
<name>A0ABT2V9V7_9PSED</name>
<organism evidence="1 2">
    <name type="scientific">Pseudomonas peradeniyensis</name>
    <dbReference type="NCBI Taxonomy" id="2745488"/>
    <lineage>
        <taxon>Bacteria</taxon>
        <taxon>Pseudomonadati</taxon>
        <taxon>Pseudomonadota</taxon>
        <taxon>Gammaproteobacteria</taxon>
        <taxon>Pseudomonadales</taxon>
        <taxon>Pseudomonadaceae</taxon>
        <taxon>Pseudomonas</taxon>
    </lineage>
</organism>
<sequence>MITFSINRYNPNEPAEDLDQGEIVLCNGKTKLSTGSTMLYLSITLLIDGVVSLGKTKRKYEFIPIDRSFSISLLKHKKNIKIMYKKEIFTQASLIEIAQALDEGLHEFLSKASNNPAQPGAIALDLADSKIALKALIDSINKPKNKSTQNYL</sequence>
<accession>A0ABT2V9V7</accession>
<gene>
    <name evidence="1" type="ORF">OC929_10685</name>
</gene>
<dbReference type="EMBL" id="JAOSLA010000012">
    <property type="protein sequence ID" value="MCU7238521.1"/>
    <property type="molecule type" value="Genomic_DNA"/>
</dbReference>
<reference evidence="1" key="3">
    <citation type="journal article" date="2023" name="mSystems">
        <title>Charting the Lipopeptidome of Nonpathogenic Pseudomonas.</title>
        <authorList>
            <person name="Cesa-Luna C."/>
            <person name="Geudens N."/>
            <person name="Girard L."/>
            <person name="De Roo V."/>
            <person name="Maklad H.R."/>
            <person name="Martins J.C."/>
            <person name="Hofte M."/>
            <person name="De Mot R."/>
        </authorList>
    </citation>
    <scope>NUCLEOTIDE SEQUENCE</scope>
    <source>
        <strain evidence="1">COR51</strain>
    </source>
</reference>
<evidence type="ECO:0000313" key="1">
    <source>
        <dbReference type="EMBL" id="MCU7238521.1"/>
    </source>
</evidence>